<reference evidence="8 10" key="2">
    <citation type="submission" date="2020-02" db="EMBL/GenBank/DDBJ databases">
        <authorList>
            <person name="Feng H."/>
        </authorList>
    </citation>
    <scope>NUCLEOTIDE SEQUENCE [LARGE SCALE GENOMIC DNA]</scope>
    <source>
        <strain evidence="8 10">Gsoil 114</strain>
    </source>
</reference>
<evidence type="ECO:0000313" key="8">
    <source>
        <dbReference type="EMBL" id="NEY20400.1"/>
    </source>
</evidence>
<gene>
    <name evidence="8" type="ORF">G4D61_10575</name>
    <name evidence="7" type="ORF">NG54_00555</name>
</gene>
<keyword evidence="2 5" id="KW-0575">Peroxidase</keyword>
<dbReference type="EMBL" id="JAAIWK010000016">
    <property type="protein sequence ID" value="NEY20400.1"/>
    <property type="molecule type" value="Genomic_DNA"/>
</dbReference>
<dbReference type="GO" id="GO:0034599">
    <property type="term" value="P:cellular response to oxidative stress"/>
    <property type="evidence" value="ECO:0007669"/>
    <property type="project" value="TreeGrafter"/>
</dbReference>
<dbReference type="PROSITE" id="PS51352">
    <property type="entry name" value="THIOREDOXIN_2"/>
    <property type="match status" value="1"/>
</dbReference>
<dbReference type="PROSITE" id="PS00763">
    <property type="entry name" value="GLUTATHIONE_PEROXID_2"/>
    <property type="match status" value="1"/>
</dbReference>
<dbReference type="Gene3D" id="3.40.30.10">
    <property type="entry name" value="Glutaredoxin"/>
    <property type="match status" value="1"/>
</dbReference>
<comment type="similarity">
    <text evidence="1 5">Belongs to the glutathione peroxidase family.</text>
</comment>
<feature type="active site" evidence="4">
    <location>
        <position position="36"/>
    </location>
</feature>
<organism evidence="7 9">
    <name type="scientific">Heyndrickxia ginsengihumi</name>
    <dbReference type="NCBI Taxonomy" id="363870"/>
    <lineage>
        <taxon>Bacteria</taxon>
        <taxon>Bacillati</taxon>
        <taxon>Bacillota</taxon>
        <taxon>Bacilli</taxon>
        <taxon>Bacillales</taxon>
        <taxon>Bacillaceae</taxon>
        <taxon>Heyndrickxia</taxon>
    </lineage>
</organism>
<dbReference type="CDD" id="cd00340">
    <property type="entry name" value="GSH_Peroxidase"/>
    <property type="match status" value="1"/>
</dbReference>
<dbReference type="OrthoDB" id="9789406at2"/>
<keyword evidence="10" id="KW-1185">Reference proteome</keyword>
<keyword evidence="3 5" id="KW-0560">Oxidoreductase</keyword>
<evidence type="ECO:0000256" key="1">
    <source>
        <dbReference type="ARBA" id="ARBA00006926"/>
    </source>
</evidence>
<dbReference type="InterPro" id="IPR036249">
    <property type="entry name" value="Thioredoxin-like_sf"/>
</dbReference>
<dbReference type="InterPro" id="IPR000889">
    <property type="entry name" value="Glutathione_peroxidase"/>
</dbReference>
<dbReference type="Pfam" id="PF00255">
    <property type="entry name" value="GSHPx"/>
    <property type="match status" value="1"/>
</dbReference>
<evidence type="ECO:0000259" key="6">
    <source>
        <dbReference type="PROSITE" id="PS51352"/>
    </source>
</evidence>
<dbReference type="PROSITE" id="PS51355">
    <property type="entry name" value="GLUTATHIONE_PEROXID_3"/>
    <property type="match status" value="1"/>
</dbReference>
<reference evidence="7 9" key="1">
    <citation type="submission" date="2014-10" db="EMBL/GenBank/DDBJ databases">
        <title>Draft genome of phytase producing Bacillus ginsengihumi strain M2.11.</title>
        <authorList>
            <person name="Toymentseva A."/>
            <person name="Boulygina E.A."/>
            <person name="Kazakov S.V."/>
            <person name="Kayumov I."/>
            <person name="Suleimanova A.D."/>
            <person name="Mardanova A.M."/>
            <person name="Maria S.N."/>
            <person name="Sergey M.Y."/>
            <person name="Sharipova M.R."/>
        </authorList>
    </citation>
    <scope>NUCLEOTIDE SEQUENCE [LARGE SCALE GENOMIC DNA]</scope>
    <source>
        <strain evidence="7 9">M2.11</strain>
    </source>
</reference>
<dbReference type="AlphaFoldDB" id="A0A0A6VH46"/>
<accession>A0A0A6VH46</accession>
<dbReference type="SUPFAM" id="SSF52833">
    <property type="entry name" value="Thioredoxin-like"/>
    <property type="match status" value="1"/>
</dbReference>
<evidence type="ECO:0000256" key="5">
    <source>
        <dbReference type="RuleBase" id="RU000499"/>
    </source>
</evidence>
<evidence type="ECO:0000313" key="7">
    <source>
        <dbReference type="EMBL" id="KHD86901.1"/>
    </source>
</evidence>
<protein>
    <recommendedName>
        <fullName evidence="5">Glutathione peroxidase</fullName>
    </recommendedName>
</protein>
<dbReference type="PROSITE" id="PS00460">
    <property type="entry name" value="GLUTATHIONE_PEROXID_1"/>
    <property type="match status" value="1"/>
</dbReference>
<dbReference type="FunFam" id="3.40.30.10:FF:000010">
    <property type="entry name" value="Glutathione peroxidase"/>
    <property type="match status" value="1"/>
</dbReference>
<dbReference type="PANTHER" id="PTHR11592">
    <property type="entry name" value="GLUTATHIONE PEROXIDASE"/>
    <property type="match status" value="1"/>
</dbReference>
<evidence type="ECO:0000256" key="4">
    <source>
        <dbReference type="PIRSR" id="PIRSR000303-1"/>
    </source>
</evidence>
<dbReference type="InterPro" id="IPR013766">
    <property type="entry name" value="Thioredoxin_domain"/>
</dbReference>
<dbReference type="STRING" id="363870.NG54_00555"/>
<proteinExistence type="inferred from homology"/>
<evidence type="ECO:0000256" key="2">
    <source>
        <dbReference type="ARBA" id="ARBA00022559"/>
    </source>
</evidence>
<dbReference type="GO" id="GO:0004601">
    <property type="term" value="F:peroxidase activity"/>
    <property type="evidence" value="ECO:0007669"/>
    <property type="project" value="UniProtKB-KW"/>
</dbReference>
<reference evidence="8 10" key="3">
    <citation type="submission" date="2020-03" db="EMBL/GenBank/DDBJ databases">
        <title>Bacillus aquiflavi sp. nov., isolated from yellow water of strong flavor Chinese baijiu in Yibin region of China.</title>
        <authorList>
            <person name="Xie J."/>
        </authorList>
    </citation>
    <scope>NUCLEOTIDE SEQUENCE [LARGE SCALE GENOMIC DNA]</scope>
    <source>
        <strain evidence="8 10">Gsoil 114</strain>
    </source>
</reference>
<sequence>MTKITDFTVKTIDQEEISLSQFTGKVLLIVNVASKCGFTPQYAALQELYDTYRERGFEILAFPCGQFMNQEFNTNEEIKQFCSLQYHISFPLFAKVDVKGPNAHPLYTYLTEQEKGLLGSKAIKWNFTKFLINRNGEVVARFAPSTKPEQLKQDIERLL</sequence>
<dbReference type="Proteomes" id="UP000476934">
    <property type="component" value="Unassembled WGS sequence"/>
</dbReference>
<feature type="domain" description="Thioredoxin" evidence="6">
    <location>
        <begin position="1"/>
        <end position="159"/>
    </location>
</feature>
<dbReference type="PIRSF" id="PIRSF000303">
    <property type="entry name" value="Glutathion_perox"/>
    <property type="match status" value="1"/>
</dbReference>
<dbReference type="EMBL" id="JRUN01000001">
    <property type="protein sequence ID" value="KHD86901.1"/>
    <property type="molecule type" value="Genomic_DNA"/>
</dbReference>
<dbReference type="InterPro" id="IPR029759">
    <property type="entry name" value="GPX_AS"/>
</dbReference>
<evidence type="ECO:0000313" key="10">
    <source>
        <dbReference type="Proteomes" id="UP000476934"/>
    </source>
</evidence>
<evidence type="ECO:0000313" key="9">
    <source>
        <dbReference type="Proteomes" id="UP000030588"/>
    </source>
</evidence>
<dbReference type="RefSeq" id="WP_025728455.1">
    <property type="nucleotide sequence ID" value="NZ_JAAIWK010000016.1"/>
</dbReference>
<dbReference type="PRINTS" id="PR01011">
    <property type="entry name" value="GLUTPROXDASE"/>
</dbReference>
<evidence type="ECO:0000256" key="3">
    <source>
        <dbReference type="ARBA" id="ARBA00023002"/>
    </source>
</evidence>
<name>A0A0A6VH46_9BACI</name>
<comment type="caution">
    <text evidence="7">The sequence shown here is derived from an EMBL/GenBank/DDBJ whole genome shotgun (WGS) entry which is preliminary data.</text>
</comment>
<dbReference type="InterPro" id="IPR029760">
    <property type="entry name" value="GPX_CS"/>
</dbReference>
<dbReference type="PANTHER" id="PTHR11592:SF78">
    <property type="entry name" value="GLUTATHIONE PEROXIDASE"/>
    <property type="match status" value="1"/>
</dbReference>
<dbReference type="Proteomes" id="UP000030588">
    <property type="component" value="Unassembled WGS sequence"/>
</dbReference>